<gene>
    <name evidence="2" type="ORF">SAMN02745148_02114</name>
</gene>
<dbReference type="STRING" id="1121942.SAMN02745148_02114"/>
<proteinExistence type="predicted"/>
<keyword evidence="3" id="KW-1185">Reference proteome</keyword>
<name>A0A1M4ZZR5_9GAMM</name>
<organism evidence="2 3">
    <name type="scientific">Modicisalibacter ilicicola DSM 19980</name>
    <dbReference type="NCBI Taxonomy" id="1121942"/>
    <lineage>
        <taxon>Bacteria</taxon>
        <taxon>Pseudomonadati</taxon>
        <taxon>Pseudomonadota</taxon>
        <taxon>Gammaproteobacteria</taxon>
        <taxon>Oceanospirillales</taxon>
        <taxon>Halomonadaceae</taxon>
        <taxon>Modicisalibacter</taxon>
    </lineage>
</organism>
<feature type="domain" description="RES" evidence="1">
    <location>
        <begin position="45"/>
        <end position="186"/>
    </location>
</feature>
<dbReference type="AlphaFoldDB" id="A0A1M4ZZR5"/>
<sequence length="213" mass="23604">MAKTDEPLSLEELRALTPVIITREKGEQVYRLFFAGGEHPSTWDAFRHFGPTASRFDHHLPDDQGEAREQSRGIMYLAAGSQAIPTCLAEVFQAARVIDTRSRAPVLCCFALEADLNLLDLTGAFATRLHASTIGGCDRALARRWAQRLYDAYPDANGILYTSSMYPGRPAIALFERGASAIAPRPLFHRQLQDLALTSVIERTAQRIGYLVV</sequence>
<evidence type="ECO:0000313" key="3">
    <source>
        <dbReference type="Proteomes" id="UP000184346"/>
    </source>
</evidence>
<dbReference type="Proteomes" id="UP000184346">
    <property type="component" value="Unassembled WGS sequence"/>
</dbReference>
<reference evidence="2 3" key="1">
    <citation type="submission" date="2016-11" db="EMBL/GenBank/DDBJ databases">
        <authorList>
            <person name="Jaros S."/>
            <person name="Januszkiewicz K."/>
            <person name="Wedrychowicz H."/>
        </authorList>
    </citation>
    <scope>NUCLEOTIDE SEQUENCE [LARGE SCALE GENOMIC DNA]</scope>
    <source>
        <strain evidence="2 3">DSM 19980</strain>
    </source>
</reference>
<evidence type="ECO:0000313" key="2">
    <source>
        <dbReference type="EMBL" id="SHF23212.1"/>
    </source>
</evidence>
<dbReference type="EMBL" id="FQUJ01000008">
    <property type="protein sequence ID" value="SHF23212.1"/>
    <property type="molecule type" value="Genomic_DNA"/>
</dbReference>
<protein>
    <submittedName>
        <fullName evidence="2">RES domain-containing protein</fullName>
    </submittedName>
</protein>
<evidence type="ECO:0000259" key="1">
    <source>
        <dbReference type="SMART" id="SM00953"/>
    </source>
</evidence>
<dbReference type="RefSeq" id="WP_072822550.1">
    <property type="nucleotide sequence ID" value="NZ_FQUJ01000008.1"/>
</dbReference>
<dbReference type="SMART" id="SM00953">
    <property type="entry name" value="RES"/>
    <property type="match status" value="1"/>
</dbReference>
<dbReference type="OrthoDB" id="3256236at2"/>
<accession>A0A1M4ZZR5</accession>
<dbReference type="InterPro" id="IPR014914">
    <property type="entry name" value="RES_dom"/>
</dbReference>